<keyword evidence="8" id="KW-1185">Reference proteome</keyword>
<protein>
    <submittedName>
        <fullName evidence="7">Agamous-like MADS-box protein AGL80</fullName>
    </submittedName>
</protein>
<evidence type="ECO:0000256" key="3">
    <source>
        <dbReference type="ARBA" id="ARBA00023125"/>
    </source>
</evidence>
<comment type="caution">
    <text evidence="7">The sequence shown here is derived from an EMBL/GenBank/DDBJ whole genome shotgun (WGS) entry which is preliminary data.</text>
</comment>
<evidence type="ECO:0000256" key="1">
    <source>
        <dbReference type="ARBA" id="ARBA00004123"/>
    </source>
</evidence>
<dbReference type="SMART" id="SM00432">
    <property type="entry name" value="MADS"/>
    <property type="match status" value="1"/>
</dbReference>
<keyword evidence="3" id="KW-0238">DNA-binding</keyword>
<keyword evidence="4" id="KW-0804">Transcription</keyword>
<organism evidence="7 8">
    <name type="scientific">Rhynchospora pubera</name>
    <dbReference type="NCBI Taxonomy" id="906938"/>
    <lineage>
        <taxon>Eukaryota</taxon>
        <taxon>Viridiplantae</taxon>
        <taxon>Streptophyta</taxon>
        <taxon>Embryophyta</taxon>
        <taxon>Tracheophyta</taxon>
        <taxon>Spermatophyta</taxon>
        <taxon>Magnoliopsida</taxon>
        <taxon>Liliopsida</taxon>
        <taxon>Poales</taxon>
        <taxon>Cyperaceae</taxon>
        <taxon>Cyperoideae</taxon>
        <taxon>Rhynchosporeae</taxon>
        <taxon>Rhynchospora</taxon>
    </lineage>
</organism>
<dbReference type="PRINTS" id="PR00404">
    <property type="entry name" value="MADSDOMAIN"/>
</dbReference>
<dbReference type="Pfam" id="PF00319">
    <property type="entry name" value="SRF-TF"/>
    <property type="match status" value="1"/>
</dbReference>
<dbReference type="SUPFAM" id="SSF55455">
    <property type="entry name" value="SRF-like"/>
    <property type="match status" value="1"/>
</dbReference>
<evidence type="ECO:0000259" key="6">
    <source>
        <dbReference type="PROSITE" id="PS50066"/>
    </source>
</evidence>
<dbReference type="InterPro" id="IPR050142">
    <property type="entry name" value="MADS-box/MEF2_TF"/>
</dbReference>
<name>A0AAV8EH84_9POAL</name>
<evidence type="ECO:0000256" key="5">
    <source>
        <dbReference type="ARBA" id="ARBA00023242"/>
    </source>
</evidence>
<dbReference type="GO" id="GO:0045944">
    <property type="term" value="P:positive regulation of transcription by RNA polymerase II"/>
    <property type="evidence" value="ECO:0007669"/>
    <property type="project" value="InterPro"/>
</dbReference>
<dbReference type="PANTHER" id="PTHR48019">
    <property type="entry name" value="SERUM RESPONSE FACTOR HOMOLOG"/>
    <property type="match status" value="1"/>
</dbReference>
<dbReference type="EMBL" id="JAMFTS010000003">
    <property type="protein sequence ID" value="KAJ4780613.1"/>
    <property type="molecule type" value="Genomic_DNA"/>
</dbReference>
<dbReference type="Proteomes" id="UP001140206">
    <property type="component" value="Chromosome 3"/>
</dbReference>
<keyword evidence="5" id="KW-0539">Nucleus</keyword>
<dbReference type="GO" id="GO:0000981">
    <property type="term" value="F:DNA-binding transcription factor activity, RNA polymerase II-specific"/>
    <property type="evidence" value="ECO:0007669"/>
    <property type="project" value="InterPro"/>
</dbReference>
<dbReference type="InterPro" id="IPR036879">
    <property type="entry name" value="TF_MADSbox_sf"/>
</dbReference>
<dbReference type="PROSITE" id="PS50066">
    <property type="entry name" value="MADS_BOX_2"/>
    <property type="match status" value="1"/>
</dbReference>
<dbReference type="CDD" id="cd00266">
    <property type="entry name" value="MADS_SRF_like"/>
    <property type="match status" value="1"/>
</dbReference>
<keyword evidence="2" id="KW-0805">Transcription regulation</keyword>
<reference evidence="7" key="1">
    <citation type="submission" date="2022-08" db="EMBL/GenBank/DDBJ databases">
        <authorList>
            <person name="Marques A."/>
        </authorList>
    </citation>
    <scope>NUCLEOTIDE SEQUENCE</scope>
    <source>
        <strain evidence="7">RhyPub2mFocal</strain>
        <tissue evidence="7">Leaves</tissue>
    </source>
</reference>
<dbReference type="AlphaFoldDB" id="A0AAV8EH84"/>
<gene>
    <name evidence="7" type="ORF">LUZ62_064870</name>
</gene>
<dbReference type="InterPro" id="IPR002100">
    <property type="entry name" value="TF_MADSbox"/>
</dbReference>
<evidence type="ECO:0000256" key="4">
    <source>
        <dbReference type="ARBA" id="ARBA00023163"/>
    </source>
</evidence>
<feature type="domain" description="MADS-box" evidence="6">
    <location>
        <begin position="1"/>
        <end position="49"/>
    </location>
</feature>
<accession>A0AAV8EH84</accession>
<evidence type="ECO:0000313" key="8">
    <source>
        <dbReference type="Proteomes" id="UP001140206"/>
    </source>
</evidence>
<comment type="subcellular location">
    <subcellularLocation>
        <location evidence="1">Nucleus</location>
    </subcellularLocation>
</comment>
<dbReference type="GO" id="GO:0005634">
    <property type="term" value="C:nucleus"/>
    <property type="evidence" value="ECO:0007669"/>
    <property type="project" value="UniProtKB-SubCell"/>
</dbReference>
<evidence type="ECO:0000256" key="2">
    <source>
        <dbReference type="ARBA" id="ARBA00023015"/>
    </source>
</evidence>
<dbReference type="Gene3D" id="3.40.1810.10">
    <property type="entry name" value="Transcription factor, MADS-box"/>
    <property type="match status" value="1"/>
</dbReference>
<dbReference type="GO" id="GO:0000987">
    <property type="term" value="F:cis-regulatory region sequence-specific DNA binding"/>
    <property type="evidence" value="ECO:0007669"/>
    <property type="project" value="InterPro"/>
</dbReference>
<proteinExistence type="predicted"/>
<dbReference type="GO" id="GO:0046983">
    <property type="term" value="F:protein dimerization activity"/>
    <property type="evidence" value="ECO:0007669"/>
    <property type="project" value="InterPro"/>
</dbReference>
<evidence type="ECO:0000313" key="7">
    <source>
        <dbReference type="EMBL" id="KAJ4780613.1"/>
    </source>
</evidence>
<sequence length="207" mass="24034">MRRKKVNLAWVPNEATRVANFNKRKKVLIKEAHELSMLCGVDTCMVIYGPQDPKPEVWASSNKDAFKVFTQFKNMSQLEQCQMKERERLCNFEQENKKLETKLLMHEVIAGHRCLSDLTIDDMNGLMRYMKMWHKAVQKRLNQHASYAMPMAPVEPPNKEKMPVDAQVRSRFNTSDGLGFGCSEEMTTMMELWCVEGALAWDSHVRC</sequence>
<dbReference type="InterPro" id="IPR033897">
    <property type="entry name" value="SRF-like_MADS-box"/>
</dbReference>